<organism evidence="2 3">
    <name type="scientific">Emergencia timonensis</name>
    <dbReference type="NCBI Taxonomy" id="1776384"/>
    <lineage>
        <taxon>Bacteria</taxon>
        <taxon>Bacillati</taxon>
        <taxon>Bacillota</taxon>
        <taxon>Clostridia</taxon>
        <taxon>Peptostreptococcales</taxon>
        <taxon>Anaerovoracaceae</taxon>
        <taxon>Emergencia</taxon>
    </lineage>
</organism>
<dbReference type="InterPro" id="IPR023213">
    <property type="entry name" value="CAT-like_dom_sf"/>
</dbReference>
<dbReference type="PANTHER" id="PTHR38474:SF2">
    <property type="entry name" value="CHLORAMPHENICOL ACETYLTRANSFERASE"/>
    <property type="match status" value="1"/>
</dbReference>
<comment type="caution">
    <text evidence="2">The sequence shown here is derived from an EMBL/GenBank/DDBJ whole genome shotgun (WGS) entry which is preliminary data.</text>
</comment>
<dbReference type="EMBL" id="QRMS01000001">
    <property type="protein sequence ID" value="RHJ89992.1"/>
    <property type="molecule type" value="Genomic_DNA"/>
</dbReference>
<dbReference type="SMART" id="SM01059">
    <property type="entry name" value="CAT"/>
    <property type="match status" value="1"/>
</dbReference>
<dbReference type="AlphaFoldDB" id="A0A415E860"/>
<dbReference type="OrthoDB" id="9801766at2"/>
<dbReference type="Pfam" id="PF00302">
    <property type="entry name" value="CAT"/>
    <property type="match status" value="1"/>
</dbReference>
<dbReference type="GO" id="GO:0008811">
    <property type="term" value="F:chloramphenicol O-acetyltransferase activity"/>
    <property type="evidence" value="ECO:0007669"/>
    <property type="project" value="InterPro"/>
</dbReference>
<gene>
    <name evidence="2" type="ORF">DW099_05425</name>
</gene>
<dbReference type="Proteomes" id="UP000284841">
    <property type="component" value="Unassembled WGS sequence"/>
</dbReference>
<dbReference type="RefSeq" id="WP_118334096.1">
    <property type="nucleotide sequence ID" value="NZ_AP025567.1"/>
</dbReference>
<proteinExistence type="predicted"/>
<dbReference type="PANTHER" id="PTHR38474">
    <property type="entry name" value="SLR0299 PROTEIN"/>
    <property type="match status" value="1"/>
</dbReference>
<evidence type="ECO:0000256" key="1">
    <source>
        <dbReference type="PIRSR" id="PIRSR000440-1"/>
    </source>
</evidence>
<evidence type="ECO:0000313" key="2">
    <source>
        <dbReference type="EMBL" id="RHJ89992.1"/>
    </source>
</evidence>
<dbReference type="SUPFAM" id="SSF52777">
    <property type="entry name" value="CoA-dependent acyltransferases"/>
    <property type="match status" value="1"/>
</dbReference>
<dbReference type="STRING" id="1776384.GCA_900086585_03385"/>
<accession>A0A415E860</accession>
<dbReference type="Gene3D" id="3.30.559.10">
    <property type="entry name" value="Chloramphenicol acetyltransferase-like domain"/>
    <property type="match status" value="1"/>
</dbReference>
<keyword evidence="3" id="KW-1185">Reference proteome</keyword>
<keyword evidence="2" id="KW-0808">Transferase</keyword>
<sequence length="214" mass="25079">MSTWKKIDVENWTRREHFAYYTKILKVQYNMTANIKVEKLLDYCHQNGKKFYASLIYLVSKTVNSIDNFKMFQDKEGNLCIWDHVVPNYTIFHDDDKTFSDCWTDYDEDFETFYQNITSDMEKYKDIKGIKARKDQPENFYCVSAAPWTTFTSFNSRIVGGGLQFFPVITMGKYERAGEHVLLPVNLNVIHAVCDGYHAGLFFETLQQEIDALG</sequence>
<protein>
    <submittedName>
        <fullName evidence="2">Chloramphenicol acetyltransferase CAT</fullName>
    </submittedName>
</protein>
<feature type="active site" description="Proton acceptor" evidence="1">
    <location>
        <position position="191"/>
    </location>
</feature>
<dbReference type="InterPro" id="IPR001707">
    <property type="entry name" value="Cmp_AcTrfase"/>
</dbReference>
<evidence type="ECO:0000313" key="3">
    <source>
        <dbReference type="Proteomes" id="UP000284841"/>
    </source>
</evidence>
<reference evidence="2 3" key="1">
    <citation type="submission" date="2018-08" db="EMBL/GenBank/DDBJ databases">
        <title>A genome reference for cultivated species of the human gut microbiota.</title>
        <authorList>
            <person name="Zou Y."/>
            <person name="Xue W."/>
            <person name="Luo G."/>
        </authorList>
    </citation>
    <scope>NUCLEOTIDE SEQUENCE [LARGE SCALE GENOMIC DNA]</scope>
    <source>
        <strain evidence="2 3">AM07-24</strain>
    </source>
</reference>
<name>A0A415E860_9FIRM</name>
<dbReference type="PIRSF" id="PIRSF000440">
    <property type="entry name" value="CAT"/>
    <property type="match status" value="1"/>
</dbReference>